<protein>
    <recommendedName>
        <fullName evidence="2">AMP-dependent synthetase/ligase domain-containing protein</fullName>
    </recommendedName>
</protein>
<evidence type="ECO:0008006" key="2">
    <source>
        <dbReference type="Google" id="ProtNLM"/>
    </source>
</evidence>
<dbReference type="PANTHER" id="PTHR43767">
    <property type="entry name" value="LONG-CHAIN-FATTY-ACID--COA LIGASE"/>
    <property type="match status" value="1"/>
</dbReference>
<sequence>MRGYWNAPDATAAAFGSDPVTGAPRLHTGDYGRLDAEGYLYFEGRRDDMFKRRGIRMSTLEIEAAALDVPGVRAAAAVPPATGTT</sequence>
<dbReference type="Gene3D" id="3.30.300.30">
    <property type="match status" value="1"/>
</dbReference>
<evidence type="ECO:0000313" key="1">
    <source>
        <dbReference type="EMBL" id="BFO16841.1"/>
    </source>
</evidence>
<proteinExistence type="predicted"/>
<organism evidence="1">
    <name type="scientific">Streptomyces haneummycinicus</name>
    <dbReference type="NCBI Taxonomy" id="3074435"/>
    <lineage>
        <taxon>Bacteria</taxon>
        <taxon>Bacillati</taxon>
        <taxon>Actinomycetota</taxon>
        <taxon>Actinomycetes</taxon>
        <taxon>Kitasatosporales</taxon>
        <taxon>Streptomycetaceae</taxon>
        <taxon>Streptomyces</taxon>
    </lineage>
</organism>
<dbReference type="Gene3D" id="3.40.50.12780">
    <property type="entry name" value="N-terminal domain of ligase-like"/>
    <property type="match status" value="1"/>
</dbReference>
<dbReference type="InterPro" id="IPR042099">
    <property type="entry name" value="ANL_N_sf"/>
</dbReference>
<reference evidence="1" key="2">
    <citation type="submission" date="2024-07" db="EMBL/GenBank/DDBJ databases">
        <title>Streptomyces haneummycinica sp. nov., a new antibiotic-producing actinobacterium isolated from marine sediment.</title>
        <authorList>
            <person name="Uemura M."/>
            <person name="Hamada M."/>
            <person name="Hirano S."/>
            <person name="Kobayashi K."/>
            <person name="Ohshiro T."/>
            <person name="Kobayashi T."/>
            <person name="Terahara T."/>
        </authorList>
    </citation>
    <scope>NUCLEOTIDE SEQUENCE</scope>
    <source>
        <strain evidence="1">KM77-8</strain>
    </source>
</reference>
<dbReference type="EMBL" id="AP035768">
    <property type="protein sequence ID" value="BFO16841.1"/>
    <property type="molecule type" value="Genomic_DNA"/>
</dbReference>
<dbReference type="GO" id="GO:0016878">
    <property type="term" value="F:acid-thiol ligase activity"/>
    <property type="evidence" value="ECO:0007669"/>
    <property type="project" value="UniProtKB-ARBA"/>
</dbReference>
<reference evidence="1" key="1">
    <citation type="submission" date="2024-06" db="EMBL/GenBank/DDBJ databases">
        <authorList>
            <consortium name="consrtm"/>
            <person name="Uemura M."/>
            <person name="Terahara T."/>
        </authorList>
    </citation>
    <scope>NUCLEOTIDE SEQUENCE</scope>
    <source>
        <strain evidence="1">KM77-8</strain>
    </source>
</reference>
<dbReference type="InterPro" id="IPR045851">
    <property type="entry name" value="AMP-bd_C_sf"/>
</dbReference>
<gene>
    <name evidence="1" type="ORF">SHKM778_32290</name>
</gene>
<dbReference type="SUPFAM" id="SSF56801">
    <property type="entry name" value="Acetyl-CoA synthetase-like"/>
    <property type="match status" value="1"/>
</dbReference>
<accession>A0AAT9HHE2</accession>
<dbReference type="AlphaFoldDB" id="A0AAT9HHE2"/>
<name>A0AAT9HHE2_9ACTN</name>
<dbReference type="InterPro" id="IPR050237">
    <property type="entry name" value="ATP-dep_AMP-bd_enzyme"/>
</dbReference>
<dbReference type="PANTHER" id="PTHR43767:SF1">
    <property type="entry name" value="NONRIBOSOMAL PEPTIDE SYNTHASE PES1 (EUROFUNG)-RELATED"/>
    <property type="match status" value="1"/>
</dbReference>